<accession>A0A0F9HRX7</accession>
<organism evidence="2">
    <name type="scientific">marine sediment metagenome</name>
    <dbReference type="NCBI Taxonomy" id="412755"/>
    <lineage>
        <taxon>unclassified sequences</taxon>
        <taxon>metagenomes</taxon>
        <taxon>ecological metagenomes</taxon>
    </lineage>
</organism>
<feature type="domain" description="Transcriptional coactivator p15 (PC4) C-terminal" evidence="1">
    <location>
        <begin position="31"/>
        <end position="68"/>
    </location>
</feature>
<comment type="caution">
    <text evidence="2">The sequence shown here is derived from an EMBL/GenBank/DDBJ whole genome shotgun (WGS) entry which is preliminary data.</text>
</comment>
<protein>
    <recommendedName>
        <fullName evidence="1">Transcriptional coactivator p15 (PC4) C-terminal domain-containing protein</fullName>
    </recommendedName>
</protein>
<evidence type="ECO:0000313" key="2">
    <source>
        <dbReference type="EMBL" id="KKL84430.1"/>
    </source>
</evidence>
<dbReference type="GO" id="GO:0006355">
    <property type="term" value="P:regulation of DNA-templated transcription"/>
    <property type="evidence" value="ECO:0007669"/>
    <property type="project" value="InterPro"/>
</dbReference>
<dbReference type="Pfam" id="PF02229">
    <property type="entry name" value="PC4"/>
    <property type="match status" value="1"/>
</dbReference>
<dbReference type="EMBL" id="LAZR01021697">
    <property type="protein sequence ID" value="KKL84430.1"/>
    <property type="molecule type" value="Genomic_DNA"/>
</dbReference>
<gene>
    <name evidence="2" type="ORF">LCGC14_1964780</name>
</gene>
<name>A0A0F9HRX7_9ZZZZ</name>
<evidence type="ECO:0000259" key="1">
    <source>
        <dbReference type="Pfam" id="PF02229"/>
    </source>
</evidence>
<dbReference type="SUPFAM" id="SSF54447">
    <property type="entry name" value="ssDNA-binding transcriptional regulator domain"/>
    <property type="match status" value="1"/>
</dbReference>
<dbReference type="InterPro" id="IPR009044">
    <property type="entry name" value="ssDNA-bd_transcriptional_reg"/>
</dbReference>
<proteinExistence type="predicted"/>
<reference evidence="2" key="1">
    <citation type="journal article" date="2015" name="Nature">
        <title>Complex archaea that bridge the gap between prokaryotes and eukaryotes.</title>
        <authorList>
            <person name="Spang A."/>
            <person name="Saw J.H."/>
            <person name="Jorgensen S.L."/>
            <person name="Zaremba-Niedzwiedzka K."/>
            <person name="Martijn J."/>
            <person name="Lind A.E."/>
            <person name="van Eijk R."/>
            <person name="Schleper C."/>
            <person name="Guy L."/>
            <person name="Ettema T.J."/>
        </authorList>
    </citation>
    <scope>NUCLEOTIDE SEQUENCE</scope>
</reference>
<sequence>MAKKWDNEELFRVCVVEGKTRSIFVTAMISNDDPRVDIRAYYLDDDEKWAPTSKGIRIHAEMIPDLIKSLQSALDAVDKKVTPKKKGKKK</sequence>
<dbReference type="GO" id="GO:0003677">
    <property type="term" value="F:DNA binding"/>
    <property type="evidence" value="ECO:0007669"/>
    <property type="project" value="InterPro"/>
</dbReference>
<dbReference type="Gene3D" id="2.30.31.10">
    <property type="entry name" value="Transcriptional Coactivator Pc4, Chain A"/>
    <property type="match status" value="1"/>
</dbReference>
<dbReference type="AlphaFoldDB" id="A0A0F9HRX7"/>
<dbReference type="InterPro" id="IPR003173">
    <property type="entry name" value="PC4_C"/>
</dbReference>